<sequence length="118" mass="13670">MTNKNMQNWTLNMLREENVHWKAKHADIGSVSLNYRWSVARCVMSDFPVTVGVVFPVSCRYGLILRLLCGANFVDMHKHILFLHITVSVYLPNCFILLVQAAFLMDMCSTCWHYNCII</sequence>
<reference evidence="2" key="1">
    <citation type="submission" date="2014-11" db="EMBL/GenBank/DDBJ databases">
        <authorList>
            <person name="Amaro Gonzalez C."/>
        </authorList>
    </citation>
    <scope>NUCLEOTIDE SEQUENCE</scope>
</reference>
<feature type="transmembrane region" description="Helical" evidence="1">
    <location>
        <begin position="81"/>
        <end position="105"/>
    </location>
</feature>
<dbReference type="EMBL" id="GBXM01009551">
    <property type="protein sequence ID" value="JAH99026.1"/>
    <property type="molecule type" value="Transcribed_RNA"/>
</dbReference>
<keyword evidence="1" id="KW-0812">Transmembrane</keyword>
<keyword evidence="1" id="KW-1133">Transmembrane helix</keyword>
<keyword evidence="1" id="KW-0472">Membrane</keyword>
<reference evidence="2" key="2">
    <citation type="journal article" date="2015" name="Fish Shellfish Immunol.">
        <title>Early steps in the European eel (Anguilla anguilla)-Vibrio vulnificus interaction in the gills: Role of the RtxA13 toxin.</title>
        <authorList>
            <person name="Callol A."/>
            <person name="Pajuelo D."/>
            <person name="Ebbesson L."/>
            <person name="Teles M."/>
            <person name="MacKenzie S."/>
            <person name="Amaro C."/>
        </authorList>
    </citation>
    <scope>NUCLEOTIDE SEQUENCE</scope>
</reference>
<name>A0A0E9X992_ANGAN</name>
<evidence type="ECO:0000256" key="1">
    <source>
        <dbReference type="SAM" id="Phobius"/>
    </source>
</evidence>
<dbReference type="AlphaFoldDB" id="A0A0E9X992"/>
<protein>
    <submittedName>
        <fullName evidence="2">Uncharacterized protein</fullName>
    </submittedName>
</protein>
<proteinExistence type="predicted"/>
<evidence type="ECO:0000313" key="2">
    <source>
        <dbReference type="EMBL" id="JAH99026.1"/>
    </source>
</evidence>
<organism evidence="2">
    <name type="scientific">Anguilla anguilla</name>
    <name type="common">European freshwater eel</name>
    <name type="synonym">Muraena anguilla</name>
    <dbReference type="NCBI Taxonomy" id="7936"/>
    <lineage>
        <taxon>Eukaryota</taxon>
        <taxon>Metazoa</taxon>
        <taxon>Chordata</taxon>
        <taxon>Craniata</taxon>
        <taxon>Vertebrata</taxon>
        <taxon>Euteleostomi</taxon>
        <taxon>Actinopterygii</taxon>
        <taxon>Neopterygii</taxon>
        <taxon>Teleostei</taxon>
        <taxon>Anguilliformes</taxon>
        <taxon>Anguillidae</taxon>
        <taxon>Anguilla</taxon>
    </lineage>
</organism>
<accession>A0A0E9X992</accession>